<dbReference type="InterPro" id="IPR014782">
    <property type="entry name" value="Peptidase_M1_dom"/>
</dbReference>
<dbReference type="PANTHER" id="PTHR11533">
    <property type="entry name" value="PROTEASE M1 ZINC METALLOPROTEASE"/>
    <property type="match status" value="1"/>
</dbReference>
<dbReference type="Proteomes" id="UP000252586">
    <property type="component" value="Unassembled WGS sequence"/>
</dbReference>
<accession>A0A366CZH3</accession>
<dbReference type="InterPro" id="IPR001930">
    <property type="entry name" value="Peptidase_M1"/>
</dbReference>
<dbReference type="GO" id="GO:0016285">
    <property type="term" value="F:alanyl aminopeptidase activity"/>
    <property type="evidence" value="ECO:0007669"/>
    <property type="project" value="UniProtKB-EC"/>
</dbReference>
<evidence type="ECO:0000313" key="17">
    <source>
        <dbReference type="EMBL" id="RBO83106.1"/>
    </source>
</evidence>
<evidence type="ECO:0000256" key="8">
    <source>
        <dbReference type="ARBA" id="ARBA00022723"/>
    </source>
</evidence>
<comment type="cofactor">
    <cofactor evidence="2">
        <name>Zn(2+)</name>
        <dbReference type="ChEBI" id="CHEBI:29105"/>
    </cofactor>
</comment>
<dbReference type="CDD" id="cd09602">
    <property type="entry name" value="M1_APN"/>
    <property type="match status" value="1"/>
</dbReference>
<dbReference type="InterPro" id="IPR042097">
    <property type="entry name" value="Aminopeptidase_N-like_N_sf"/>
</dbReference>
<dbReference type="GO" id="GO:0043171">
    <property type="term" value="P:peptide catabolic process"/>
    <property type="evidence" value="ECO:0007669"/>
    <property type="project" value="TreeGrafter"/>
</dbReference>
<dbReference type="GO" id="GO:0006508">
    <property type="term" value="P:proteolysis"/>
    <property type="evidence" value="ECO:0007669"/>
    <property type="project" value="UniProtKB-KW"/>
</dbReference>
<dbReference type="RefSeq" id="WP_067511534.1">
    <property type="nucleotide sequence ID" value="NZ_CP107943.1"/>
</dbReference>
<dbReference type="FunFam" id="1.10.390.10:FF:000004">
    <property type="entry name" value="Aminopeptidase N"/>
    <property type="match status" value="1"/>
</dbReference>
<dbReference type="EC" id="3.4.11.2" evidence="4"/>
<dbReference type="GO" id="GO:0016020">
    <property type="term" value="C:membrane"/>
    <property type="evidence" value="ECO:0007669"/>
    <property type="project" value="TreeGrafter"/>
</dbReference>
<dbReference type="SUPFAM" id="SSF55486">
    <property type="entry name" value="Metalloproteases ('zincins'), catalytic domain"/>
    <property type="match status" value="1"/>
</dbReference>
<dbReference type="EMBL" id="QNRE01000019">
    <property type="protein sequence ID" value="RBO83106.1"/>
    <property type="molecule type" value="Genomic_DNA"/>
</dbReference>
<dbReference type="OrthoDB" id="100605at2"/>
<dbReference type="Pfam" id="PF01433">
    <property type="entry name" value="Peptidase_M1"/>
    <property type="match status" value="1"/>
</dbReference>
<dbReference type="PRINTS" id="PR00756">
    <property type="entry name" value="ALADIPTASE"/>
</dbReference>
<dbReference type="InterPro" id="IPR012778">
    <property type="entry name" value="Pept_M1_aminopeptidase"/>
</dbReference>
<evidence type="ECO:0000256" key="11">
    <source>
        <dbReference type="ARBA" id="ARBA00023049"/>
    </source>
</evidence>
<dbReference type="InterPro" id="IPR050344">
    <property type="entry name" value="Peptidase_M1_aminopeptidases"/>
</dbReference>
<dbReference type="SUPFAM" id="SSF63737">
    <property type="entry name" value="Leukotriene A4 hydrolase N-terminal domain"/>
    <property type="match status" value="1"/>
</dbReference>
<comment type="catalytic activity">
    <reaction evidence="1">
        <text>Release of an N-terminal amino acid, Xaa-|-Yaa- from a peptide, amide or arylamide. Xaa is preferably Ala, but may be most amino acids including Pro (slow action). When a terminal hydrophobic residue is followed by a prolyl residue, the two may be released as an intact Xaa-Pro dipeptide.</text>
        <dbReference type="EC" id="3.4.11.2"/>
    </reaction>
</comment>
<evidence type="ECO:0000256" key="12">
    <source>
        <dbReference type="ARBA" id="ARBA00029811"/>
    </source>
</evidence>
<proteinExistence type="inferred from homology"/>
<evidence type="ECO:0000256" key="1">
    <source>
        <dbReference type="ARBA" id="ARBA00000098"/>
    </source>
</evidence>
<gene>
    <name evidence="17" type="ORF">DFR74_11928</name>
</gene>
<evidence type="ECO:0000256" key="13">
    <source>
        <dbReference type="ARBA" id="ARBA00031533"/>
    </source>
</evidence>
<keyword evidence="10" id="KW-0862">Zinc</keyword>
<evidence type="ECO:0000256" key="2">
    <source>
        <dbReference type="ARBA" id="ARBA00001947"/>
    </source>
</evidence>
<feature type="domain" description="Aminopeptidase N-like N-terminal" evidence="16">
    <location>
        <begin position="115"/>
        <end position="195"/>
    </location>
</feature>
<dbReference type="Pfam" id="PF11838">
    <property type="entry name" value="ERAP1_C"/>
    <property type="match status" value="1"/>
</dbReference>
<evidence type="ECO:0000259" key="14">
    <source>
        <dbReference type="Pfam" id="PF01433"/>
    </source>
</evidence>
<dbReference type="GO" id="GO:0005737">
    <property type="term" value="C:cytoplasm"/>
    <property type="evidence" value="ECO:0007669"/>
    <property type="project" value="TreeGrafter"/>
</dbReference>
<dbReference type="InterPro" id="IPR027268">
    <property type="entry name" value="Peptidase_M4/M1_CTD_sf"/>
</dbReference>
<dbReference type="GO" id="GO:0005615">
    <property type="term" value="C:extracellular space"/>
    <property type="evidence" value="ECO:0007669"/>
    <property type="project" value="TreeGrafter"/>
</dbReference>
<dbReference type="AlphaFoldDB" id="A0A366CZH3"/>
<evidence type="ECO:0000313" key="18">
    <source>
        <dbReference type="Proteomes" id="UP000252586"/>
    </source>
</evidence>
<evidence type="ECO:0000256" key="10">
    <source>
        <dbReference type="ARBA" id="ARBA00022833"/>
    </source>
</evidence>
<dbReference type="GO" id="GO:0008270">
    <property type="term" value="F:zinc ion binding"/>
    <property type="evidence" value="ECO:0007669"/>
    <property type="project" value="InterPro"/>
</dbReference>
<dbReference type="InterPro" id="IPR045357">
    <property type="entry name" value="Aminopeptidase_N-like_N"/>
</dbReference>
<dbReference type="GO" id="GO:0042277">
    <property type="term" value="F:peptide binding"/>
    <property type="evidence" value="ECO:0007669"/>
    <property type="project" value="TreeGrafter"/>
</dbReference>
<keyword evidence="8" id="KW-0479">Metal-binding</keyword>
<dbReference type="GO" id="GO:0070006">
    <property type="term" value="F:metalloaminopeptidase activity"/>
    <property type="evidence" value="ECO:0007669"/>
    <property type="project" value="TreeGrafter"/>
</dbReference>
<keyword evidence="6 17" id="KW-0031">Aminopeptidase</keyword>
<dbReference type="STRING" id="1210090.GCA_001613185_04865"/>
<evidence type="ECO:0000259" key="15">
    <source>
        <dbReference type="Pfam" id="PF11838"/>
    </source>
</evidence>
<name>A0A366CZH3_9NOCA</name>
<dbReference type="NCBIfam" id="TIGR02412">
    <property type="entry name" value="pepN_strep_liv"/>
    <property type="match status" value="1"/>
</dbReference>
<dbReference type="Gene3D" id="1.10.390.10">
    <property type="entry name" value="Neutral Protease Domain 2"/>
    <property type="match status" value="1"/>
</dbReference>
<keyword evidence="7" id="KW-0645">Protease</keyword>
<dbReference type="PANTHER" id="PTHR11533:SF174">
    <property type="entry name" value="PUROMYCIN-SENSITIVE AMINOPEPTIDASE-RELATED"/>
    <property type="match status" value="1"/>
</dbReference>
<reference evidence="17 18" key="1">
    <citation type="submission" date="2018-06" db="EMBL/GenBank/DDBJ databases">
        <title>Genomic Encyclopedia of Type Strains, Phase IV (KMG-IV): sequencing the most valuable type-strain genomes for metagenomic binning, comparative biology and taxonomic classification.</title>
        <authorList>
            <person name="Goeker M."/>
        </authorList>
    </citation>
    <scope>NUCLEOTIDE SEQUENCE [LARGE SCALE GENOMIC DNA]</scope>
    <source>
        <strain evidence="17 18">DSM 44599</strain>
    </source>
</reference>
<keyword evidence="9" id="KW-0378">Hydrolase</keyword>
<evidence type="ECO:0000256" key="9">
    <source>
        <dbReference type="ARBA" id="ARBA00022801"/>
    </source>
</evidence>
<dbReference type="FunFam" id="2.60.40.1730:FF:000010">
    <property type="entry name" value="Putative aminopeptidase N"/>
    <property type="match status" value="1"/>
</dbReference>
<evidence type="ECO:0000256" key="4">
    <source>
        <dbReference type="ARBA" id="ARBA00012564"/>
    </source>
</evidence>
<evidence type="ECO:0000256" key="6">
    <source>
        <dbReference type="ARBA" id="ARBA00022438"/>
    </source>
</evidence>
<comment type="similarity">
    <text evidence="3">Belongs to the peptidase M1 family.</text>
</comment>
<sequence>MSAPNLTRDQAIERAATVGVENYRIELDLTGQPTSADAPVSDIFGSKTTVTFTATPGASTFIDLVAAGVRSATLNGEPLDVTGYDESQGIALTGLAERNELVVEADCVYSHTGEGLHRFVDPTDDKVYLYSQFETADAKRMFACFDQPDLKATFDIVATAPADWEVISNGSGSRKQVGAVAVHTFATTPRMSTYLVAMIAGPYAKWTDSYADEHGEIPLGIFCRASLAEHMDAERLFTETKQGFGFYHRNFGVPYAFGKYDQLFVPEFNAGAMENAGAVTFLEDYVFRSKVTRASYERRAETVLHEMAHMWFGDLVTMKWWDDLWLNESFATFASVLCQSEATEYTNAWTTFANVEKSWAYRQDQLPSTHPIAADIPDLHAVEVNFDGITYAKGASVLKQLVAYVGLEPFLTGLRAYFAEHAYGNATFDDLLAALEKASGRDLSTWGAQWLKTTGLNILRPEFEVDAEGKFRSFAVVQEGAEPGAGERRVHRLAIGVYDDVDGKLVRTHRVELDLDTAERTDVPELVGVPRGRFVLVNDDDLTYCSVRLDADSLDVLVNRIADIAEPLPRTLAWSAAWEMTRQAEFRARDFVALVQRGVGAESEIGVVQRLLVQAATAIGSYADPAWAAEVGWPEFADRLLELAREAEAGSDHQLAFVNALTGARLAERHTEVLRELLDGEPSALGLDGLVVDTDLRWRLVTALAASGEIDADGTATPTIDRELDNDPTAAGKRHAAAAATARPIAEVKEQAWATVMGDDSVPNITARAIVGGFAPAGQGELLSGFVERYFADIPSVWERRSSEVAQTVVIGLYPSWEITEEAVATADKFLAADHPPALHRLVSEGKAGIERSLRARAFDAQ</sequence>
<feature type="domain" description="Peptidase M1 membrane alanine aminopeptidase" evidence="14">
    <location>
        <begin position="239"/>
        <end position="450"/>
    </location>
</feature>
<evidence type="ECO:0000256" key="3">
    <source>
        <dbReference type="ARBA" id="ARBA00010136"/>
    </source>
</evidence>
<feature type="domain" description="ERAP1-like C-terminal" evidence="15">
    <location>
        <begin position="534"/>
        <end position="852"/>
    </location>
</feature>
<comment type="caution">
    <text evidence="17">The sequence shown here is derived from an EMBL/GenBank/DDBJ whole genome shotgun (WGS) entry which is preliminary data.</text>
</comment>
<organism evidence="17 18">
    <name type="scientific">Nocardia puris</name>
    <dbReference type="NCBI Taxonomy" id="208602"/>
    <lineage>
        <taxon>Bacteria</taxon>
        <taxon>Bacillati</taxon>
        <taxon>Actinomycetota</taxon>
        <taxon>Actinomycetes</taxon>
        <taxon>Mycobacteriales</taxon>
        <taxon>Nocardiaceae</taxon>
        <taxon>Nocardia</taxon>
    </lineage>
</organism>
<dbReference type="InterPro" id="IPR024571">
    <property type="entry name" value="ERAP1-like_C_dom"/>
</dbReference>
<dbReference type="Pfam" id="PF17900">
    <property type="entry name" value="Peptidase_M1_N"/>
    <property type="match status" value="1"/>
</dbReference>
<evidence type="ECO:0000256" key="5">
    <source>
        <dbReference type="ARBA" id="ARBA00015611"/>
    </source>
</evidence>
<dbReference type="Gene3D" id="2.60.40.1730">
    <property type="entry name" value="tricorn interacting facor f3 domain"/>
    <property type="match status" value="1"/>
</dbReference>
<keyword evidence="18" id="KW-1185">Reference proteome</keyword>
<protein>
    <recommendedName>
        <fullName evidence="5">Aminopeptidase N</fullName>
        <ecNumber evidence="4">3.4.11.2</ecNumber>
    </recommendedName>
    <alternativeName>
        <fullName evidence="12">Alanine aminopeptidase</fullName>
    </alternativeName>
    <alternativeName>
        <fullName evidence="13">Lysyl aminopeptidase</fullName>
    </alternativeName>
</protein>
<keyword evidence="11" id="KW-0482">Metalloprotease</keyword>
<evidence type="ECO:0000259" key="16">
    <source>
        <dbReference type="Pfam" id="PF17900"/>
    </source>
</evidence>
<evidence type="ECO:0000256" key="7">
    <source>
        <dbReference type="ARBA" id="ARBA00022670"/>
    </source>
</evidence>